<dbReference type="EMBL" id="JASJQH010000389">
    <property type="protein sequence ID" value="KAK9764653.1"/>
    <property type="molecule type" value="Genomic_DNA"/>
</dbReference>
<dbReference type="PANTHER" id="PTHR12147:SF56">
    <property type="entry name" value="AMINOPEPTIDASE YDR415C-RELATED"/>
    <property type="match status" value="1"/>
</dbReference>
<name>A0ABR2WSZ8_9FUNG</name>
<evidence type="ECO:0000256" key="3">
    <source>
        <dbReference type="ARBA" id="ARBA00022670"/>
    </source>
</evidence>
<keyword evidence="3 9" id="KW-0645">Protease</keyword>
<comment type="similarity">
    <text evidence="8">Belongs to the peptidase M28 family. M28E subfamily.</text>
</comment>
<gene>
    <name evidence="11" type="ORF">K7432_007670</name>
</gene>
<evidence type="ECO:0000256" key="5">
    <source>
        <dbReference type="ARBA" id="ARBA00022729"/>
    </source>
</evidence>
<evidence type="ECO:0000256" key="2">
    <source>
        <dbReference type="ARBA" id="ARBA00022438"/>
    </source>
</evidence>
<keyword evidence="2" id="KW-0031">Aminopeptidase</keyword>
<dbReference type="Pfam" id="PF04389">
    <property type="entry name" value="Peptidase_M28"/>
    <property type="match status" value="1"/>
</dbReference>
<proteinExistence type="inferred from homology"/>
<sequence>MFFSLVITFLALNALFGAFRGENKARLIRTAFNSTGEWLSESEVNELIRTRRRFMDITNGEMARVPINSPNYDIPSALIAQHEVQLYIKDIESALMTLALKHLTQFKNRYHNSEFGLAASEWLYQQLEYIISSNPEANVSLNYFTHSWMQKSIIVRFEAGTKSNSESIIVSGSLDSLNKWLPSTGVAPGADDSGSGAVSMLEAFRCLIDGSYKPSRSVEFHWYSGHAAGLIGSQDVARSYVAQSREVIGLLHSDMTGFTRYSNEVGVVTDVSDPDLSTLVLLIISEYTSLVGKAMKCEFACSDHLSWHLSGYRSTFQHESPSLDFNPFTRTGSDTIQNIDFSRMKEFTKVLIGFVIEMNQQIR</sequence>
<evidence type="ECO:0000256" key="7">
    <source>
        <dbReference type="ARBA" id="ARBA00022833"/>
    </source>
</evidence>
<feature type="signal peptide" evidence="9">
    <location>
        <begin position="1"/>
        <end position="21"/>
    </location>
</feature>
<evidence type="ECO:0000313" key="11">
    <source>
        <dbReference type="EMBL" id="KAK9764653.1"/>
    </source>
</evidence>
<keyword evidence="6 9" id="KW-0378">Hydrolase</keyword>
<dbReference type="Gene3D" id="3.40.630.10">
    <property type="entry name" value="Zn peptidases"/>
    <property type="match status" value="1"/>
</dbReference>
<comment type="caution">
    <text evidence="11">The sequence shown here is derived from an EMBL/GenBank/DDBJ whole genome shotgun (WGS) entry which is preliminary data.</text>
</comment>
<evidence type="ECO:0000256" key="1">
    <source>
        <dbReference type="ARBA" id="ARBA00001947"/>
    </source>
</evidence>
<reference evidence="11 12" key="1">
    <citation type="submission" date="2023-04" db="EMBL/GenBank/DDBJ databases">
        <title>Genome of Basidiobolus ranarum AG-B5.</title>
        <authorList>
            <person name="Stajich J.E."/>
            <person name="Carter-House D."/>
            <person name="Gryganskyi A."/>
        </authorList>
    </citation>
    <scope>NUCLEOTIDE SEQUENCE [LARGE SCALE GENOMIC DNA]</scope>
    <source>
        <strain evidence="11 12">AG-B5</strain>
    </source>
</reference>
<evidence type="ECO:0000256" key="4">
    <source>
        <dbReference type="ARBA" id="ARBA00022723"/>
    </source>
</evidence>
<keyword evidence="4 9" id="KW-0479">Metal-binding</keyword>
<evidence type="ECO:0000256" key="8">
    <source>
        <dbReference type="ARBA" id="ARBA00043962"/>
    </source>
</evidence>
<dbReference type="InterPro" id="IPR007484">
    <property type="entry name" value="Peptidase_M28"/>
</dbReference>
<evidence type="ECO:0000259" key="10">
    <source>
        <dbReference type="Pfam" id="PF04389"/>
    </source>
</evidence>
<keyword evidence="7 9" id="KW-0862">Zinc</keyword>
<feature type="chain" id="PRO_5045011352" description="Peptide hydrolase" evidence="9">
    <location>
        <begin position="22"/>
        <end position="363"/>
    </location>
</feature>
<dbReference type="SUPFAM" id="SSF53187">
    <property type="entry name" value="Zn-dependent exopeptidases"/>
    <property type="match status" value="1"/>
</dbReference>
<protein>
    <recommendedName>
        <fullName evidence="9">Peptide hydrolase</fullName>
        <ecNumber evidence="9">3.4.-.-</ecNumber>
    </recommendedName>
</protein>
<dbReference type="Proteomes" id="UP001479436">
    <property type="component" value="Unassembled WGS sequence"/>
</dbReference>
<organism evidence="11 12">
    <name type="scientific">Basidiobolus ranarum</name>
    <dbReference type="NCBI Taxonomy" id="34480"/>
    <lineage>
        <taxon>Eukaryota</taxon>
        <taxon>Fungi</taxon>
        <taxon>Fungi incertae sedis</taxon>
        <taxon>Zoopagomycota</taxon>
        <taxon>Entomophthoromycotina</taxon>
        <taxon>Basidiobolomycetes</taxon>
        <taxon>Basidiobolales</taxon>
        <taxon>Basidiobolaceae</taxon>
        <taxon>Basidiobolus</taxon>
    </lineage>
</organism>
<keyword evidence="5 9" id="KW-0732">Signal</keyword>
<evidence type="ECO:0000256" key="6">
    <source>
        <dbReference type="ARBA" id="ARBA00022801"/>
    </source>
</evidence>
<evidence type="ECO:0000313" key="12">
    <source>
        <dbReference type="Proteomes" id="UP001479436"/>
    </source>
</evidence>
<keyword evidence="12" id="KW-1185">Reference proteome</keyword>
<evidence type="ECO:0000256" key="9">
    <source>
        <dbReference type="RuleBase" id="RU361240"/>
    </source>
</evidence>
<comment type="cofactor">
    <cofactor evidence="1">
        <name>Zn(2+)</name>
        <dbReference type="ChEBI" id="CHEBI:29105"/>
    </cofactor>
</comment>
<dbReference type="InterPro" id="IPR045175">
    <property type="entry name" value="M28_fam"/>
</dbReference>
<dbReference type="PANTHER" id="PTHR12147">
    <property type="entry name" value="METALLOPEPTIDASE M28 FAMILY MEMBER"/>
    <property type="match status" value="1"/>
</dbReference>
<accession>A0ABR2WSZ8</accession>
<feature type="domain" description="Peptidase M28" evidence="10">
    <location>
        <begin position="153"/>
        <end position="354"/>
    </location>
</feature>
<dbReference type="EC" id="3.4.-.-" evidence="9"/>